<keyword evidence="6" id="KW-0408">Iron</keyword>
<dbReference type="EMBL" id="LAFY01000465">
    <property type="protein sequence ID" value="KJX97681.1"/>
    <property type="molecule type" value="Genomic_DNA"/>
</dbReference>
<dbReference type="GO" id="GO:0046872">
    <property type="term" value="F:metal ion binding"/>
    <property type="evidence" value="ECO:0007669"/>
    <property type="project" value="UniProtKB-KW"/>
</dbReference>
<comment type="similarity">
    <text evidence="2">Belongs to the cytochrome P450 family.</text>
</comment>
<dbReference type="PANTHER" id="PTHR46206">
    <property type="entry name" value="CYTOCHROME P450"/>
    <property type="match status" value="1"/>
</dbReference>
<accession>A0A0F4GJV6</accession>
<protein>
    <submittedName>
        <fullName evidence="8">Uncharacterized protein</fullName>
    </submittedName>
</protein>
<keyword evidence="4" id="KW-0479">Metal-binding</keyword>
<evidence type="ECO:0000256" key="2">
    <source>
        <dbReference type="ARBA" id="ARBA00010617"/>
    </source>
</evidence>
<dbReference type="PANTHER" id="PTHR46206:SF1">
    <property type="entry name" value="P450, PUTATIVE (EUROFUNG)-RELATED"/>
    <property type="match status" value="1"/>
</dbReference>
<evidence type="ECO:0000256" key="6">
    <source>
        <dbReference type="ARBA" id="ARBA00023004"/>
    </source>
</evidence>
<evidence type="ECO:0000256" key="1">
    <source>
        <dbReference type="ARBA" id="ARBA00001971"/>
    </source>
</evidence>
<evidence type="ECO:0000313" key="9">
    <source>
        <dbReference type="Proteomes" id="UP000033647"/>
    </source>
</evidence>
<keyword evidence="9" id="KW-1185">Reference proteome</keyword>
<comment type="cofactor">
    <cofactor evidence="1">
        <name>heme</name>
        <dbReference type="ChEBI" id="CHEBI:30413"/>
    </cofactor>
</comment>
<evidence type="ECO:0000313" key="8">
    <source>
        <dbReference type="EMBL" id="KJX97681.1"/>
    </source>
</evidence>
<keyword evidence="7" id="KW-0503">Monooxygenase</keyword>
<gene>
    <name evidence="8" type="ORF">TI39_contig473g00003</name>
</gene>
<dbReference type="AlphaFoldDB" id="A0A0F4GJV6"/>
<dbReference type="STRING" id="1047168.A0A0F4GJV6"/>
<organism evidence="8 9">
    <name type="scientific">Zymoseptoria brevis</name>
    <dbReference type="NCBI Taxonomy" id="1047168"/>
    <lineage>
        <taxon>Eukaryota</taxon>
        <taxon>Fungi</taxon>
        <taxon>Dikarya</taxon>
        <taxon>Ascomycota</taxon>
        <taxon>Pezizomycotina</taxon>
        <taxon>Dothideomycetes</taxon>
        <taxon>Dothideomycetidae</taxon>
        <taxon>Mycosphaerellales</taxon>
        <taxon>Mycosphaerellaceae</taxon>
        <taxon>Zymoseptoria</taxon>
    </lineage>
</organism>
<evidence type="ECO:0000256" key="5">
    <source>
        <dbReference type="ARBA" id="ARBA00023002"/>
    </source>
</evidence>
<keyword evidence="3" id="KW-0349">Heme</keyword>
<dbReference type="OrthoDB" id="1844152at2759"/>
<dbReference type="GO" id="GO:0004497">
    <property type="term" value="F:monooxygenase activity"/>
    <property type="evidence" value="ECO:0007669"/>
    <property type="project" value="UniProtKB-KW"/>
</dbReference>
<reference evidence="8 9" key="1">
    <citation type="submission" date="2015-03" db="EMBL/GenBank/DDBJ databases">
        <title>RNA-seq based gene annotation and comparative genomics of four Zymoseptoria species reveal species-specific pathogenicity related genes and transposable element activity.</title>
        <authorList>
            <person name="Grandaubert J."/>
            <person name="Bhattacharyya A."/>
            <person name="Stukenbrock E.H."/>
        </authorList>
    </citation>
    <scope>NUCLEOTIDE SEQUENCE [LARGE SCALE GENOMIC DNA]</scope>
    <source>
        <strain evidence="8 9">Zb18110</strain>
    </source>
</reference>
<name>A0A0F4GJV6_9PEZI</name>
<evidence type="ECO:0000256" key="3">
    <source>
        <dbReference type="ARBA" id="ARBA00022617"/>
    </source>
</evidence>
<keyword evidence="5" id="KW-0560">Oxidoreductase</keyword>
<dbReference type="Proteomes" id="UP000033647">
    <property type="component" value="Unassembled WGS sequence"/>
</dbReference>
<evidence type="ECO:0000256" key="7">
    <source>
        <dbReference type="ARBA" id="ARBA00023033"/>
    </source>
</evidence>
<sequence>MCLILHLILSLLLHLAVFLAALIGNVVVTRIIRIPKQTIPGVPWVGLKDRTIFLKLRACIGELGAGRAVIEEGWHNLSWAFYLSSTFSDHDQYGKRGRPFMLPGLEWSTVVLPPHLADWMMRQPDSVLSGVTPMSDAIGAKYLGHGPEEASVLDFTALRRDLTPHTAKLVRQIQDEIDVAFDAYLNANTDGQSKEVKIKPMIESVVFYTTNRIFVGLPLCRSERF</sequence>
<proteinExistence type="inferred from homology"/>
<evidence type="ECO:0000256" key="4">
    <source>
        <dbReference type="ARBA" id="ARBA00022723"/>
    </source>
</evidence>
<comment type="caution">
    <text evidence="8">The sequence shown here is derived from an EMBL/GenBank/DDBJ whole genome shotgun (WGS) entry which is preliminary data.</text>
</comment>